<gene>
    <name evidence="2" type="ORF">ACFP4F_01030</name>
</gene>
<name>A0ABW1MDD2_9ACTN</name>
<accession>A0ABW1MDD2</accession>
<organism evidence="2 3">
    <name type="scientific">Streptomyces ochraceiscleroticus</name>
    <dbReference type="NCBI Taxonomy" id="47761"/>
    <lineage>
        <taxon>Bacteria</taxon>
        <taxon>Bacillati</taxon>
        <taxon>Actinomycetota</taxon>
        <taxon>Actinomycetes</taxon>
        <taxon>Kitasatosporales</taxon>
        <taxon>Streptomycetaceae</taxon>
        <taxon>Streptomyces</taxon>
    </lineage>
</organism>
<sequence length="1092" mass="116405">MRDRAGRPTAPQSWADVVAALRGAGLDPDAGELADALWLAQWCRPHGAAADQESGGAAAAEDRAPGARTPAPPRTGTRQDGPGADREPPGSGSAGPPGATHVALYPAGQELPGSGAGAPAGPYGSGLPVGVPAAPALPDLLALQRALRPLQRYRSAAPAVHHVLDETATAERSARSGGLVMPVFRAVPRAEASLQLIMDASSSMCVWERLLHELQQVFAQLGAFRDVQVQFLHQGPDGRPAVSRRFEAAHAPLRSADQLSDPTGRRVTVLVSDCAGPLWRSGHAHRLLHRLARQGPLAVLQPLPQRMWSRTRLPVSYGTLRRGEGPSYATALHFTGDTAQAGGGALPVPVLPPAAGALAAWARLLSGTGAGKVPAAVGWLRADQPPAPAARPRDPLPAAEVVARFRRAASPGAAQLAVYLAAAPLCLPVMQLVQRTMLPGTGPAELSEVLLGGLLTRTDGESMAGGPWYEFVKGVQEVLLGPLGRDEALLVLKHCSAYVEQRFGKGGPNFPALAIAQLTGDRRTDPAESAARLRTHPPADGPGVRAPQPFAEVAAHVLERFVPLRSVSADAHEGPGGPASSEAVRRSQALVRRFAADGMVQNLLDAVQLLRHATGRERHRGADTALWSELAETLLRLWELQGGRALLREAREAARTAAQSGEARARTALGRVLHTEAGERRAAGDDRGALDLLRRADREFTAVCATAGLEPWHALEITLERVQVLEEQWRLGGDSGLLQETVGMLEAFADAWPYDEAQPSGLPLAHGRALLRLAGTAADREQAAAYAEQAAASLTHAADAMAAEGAPEDARLWARLDLTDALLMLTGTALDRAGRLVEDMEEAAQGPDERAAVLVRAARLAVRRFEADGDAGHLAEADRRYEAACRAVPRDREGYGDLIEEWGDALMRRAREPGGRAVIHRTVRVLRDCRMETAAGDPRLARRLLMLGRALLLRRTDDDRVDLREAEHLFGLAAQSAADPLVRAECWLELGGTHRLAHRRSGLDAQLEQAADAYRRAADAARAAQEGAADPDPAVRLCARAYHLRGEAYADARRPRAARDAYRLALEEWRRLPDEGGPAGRETSRRLMDIGG</sequence>
<dbReference type="RefSeq" id="WP_051861419.1">
    <property type="nucleotide sequence ID" value="NZ_JBHSPX010000001.1"/>
</dbReference>
<feature type="region of interest" description="Disordered" evidence="1">
    <location>
        <begin position="1073"/>
        <end position="1092"/>
    </location>
</feature>
<protein>
    <submittedName>
        <fullName evidence="2">SAV_2336 N-terminal domain-related protein</fullName>
    </submittedName>
</protein>
<dbReference type="NCBIfam" id="NF041121">
    <property type="entry name" value="SAV_2336_NTERM"/>
    <property type="match status" value="1"/>
</dbReference>
<feature type="compositionally biased region" description="Low complexity" evidence="1">
    <location>
        <begin position="66"/>
        <end position="78"/>
    </location>
</feature>
<dbReference type="InterPro" id="IPR047738">
    <property type="entry name" value="SAV_2336-like_N"/>
</dbReference>
<reference evidence="3" key="1">
    <citation type="journal article" date="2019" name="Int. J. Syst. Evol. Microbiol.">
        <title>The Global Catalogue of Microorganisms (GCM) 10K type strain sequencing project: providing services to taxonomists for standard genome sequencing and annotation.</title>
        <authorList>
            <consortium name="The Broad Institute Genomics Platform"/>
            <consortium name="The Broad Institute Genome Sequencing Center for Infectious Disease"/>
            <person name="Wu L."/>
            <person name="Ma J."/>
        </authorList>
    </citation>
    <scope>NUCLEOTIDE SEQUENCE [LARGE SCALE GENOMIC DNA]</scope>
    <source>
        <strain evidence="3">CGMCC 1.15180</strain>
    </source>
</reference>
<feature type="region of interest" description="Disordered" evidence="1">
    <location>
        <begin position="524"/>
        <end position="545"/>
    </location>
</feature>
<comment type="caution">
    <text evidence="2">The sequence shown here is derived from an EMBL/GenBank/DDBJ whole genome shotgun (WGS) entry which is preliminary data.</text>
</comment>
<feature type="compositionally biased region" description="Low complexity" evidence="1">
    <location>
        <begin position="89"/>
        <end position="99"/>
    </location>
</feature>
<dbReference type="Proteomes" id="UP001596139">
    <property type="component" value="Unassembled WGS sequence"/>
</dbReference>
<feature type="compositionally biased region" description="Basic and acidic residues" evidence="1">
    <location>
        <begin position="1082"/>
        <end position="1092"/>
    </location>
</feature>
<dbReference type="EMBL" id="JBHSPX010000001">
    <property type="protein sequence ID" value="MFC6061133.1"/>
    <property type="molecule type" value="Genomic_DNA"/>
</dbReference>
<evidence type="ECO:0000256" key="1">
    <source>
        <dbReference type="SAM" id="MobiDB-lite"/>
    </source>
</evidence>
<evidence type="ECO:0000313" key="2">
    <source>
        <dbReference type="EMBL" id="MFC6061133.1"/>
    </source>
</evidence>
<feature type="region of interest" description="Disordered" evidence="1">
    <location>
        <begin position="46"/>
        <end position="119"/>
    </location>
</feature>
<proteinExistence type="predicted"/>
<keyword evidence="3" id="KW-1185">Reference proteome</keyword>
<feature type="compositionally biased region" description="Low complexity" evidence="1">
    <location>
        <begin position="47"/>
        <end position="59"/>
    </location>
</feature>
<evidence type="ECO:0000313" key="3">
    <source>
        <dbReference type="Proteomes" id="UP001596139"/>
    </source>
</evidence>